<dbReference type="GO" id="GO:0006584">
    <property type="term" value="P:catecholamine metabolic process"/>
    <property type="evidence" value="ECO:0007669"/>
    <property type="project" value="UniProtKB-KW"/>
</dbReference>
<evidence type="ECO:0000313" key="9">
    <source>
        <dbReference type="Proteomes" id="UP001412239"/>
    </source>
</evidence>
<dbReference type="GO" id="GO:0032259">
    <property type="term" value="P:methylation"/>
    <property type="evidence" value="ECO:0007669"/>
    <property type="project" value="UniProtKB-KW"/>
</dbReference>
<dbReference type="AlphaFoldDB" id="A0A292PR99"/>
<keyword evidence="3" id="KW-0808">Transferase</keyword>
<dbReference type="Proteomes" id="UP001412239">
    <property type="component" value="Unassembled WGS sequence"/>
</dbReference>
<evidence type="ECO:0000256" key="3">
    <source>
        <dbReference type="ARBA" id="ARBA00022679"/>
    </source>
</evidence>
<evidence type="ECO:0000256" key="4">
    <source>
        <dbReference type="ARBA" id="ARBA00022691"/>
    </source>
</evidence>
<evidence type="ECO:0000256" key="6">
    <source>
        <dbReference type="ARBA" id="ARBA00023453"/>
    </source>
</evidence>
<dbReference type="InterPro" id="IPR029063">
    <property type="entry name" value="SAM-dependent_MTases_sf"/>
</dbReference>
<comment type="similarity">
    <text evidence="6">Belongs to the class I-like SAM-binding methyltransferase superfamily. Cation-dependent O-methyltransferase family.</text>
</comment>
<dbReference type="PROSITE" id="PS51682">
    <property type="entry name" value="SAM_OMT_I"/>
    <property type="match status" value="1"/>
</dbReference>
<dbReference type="EMBL" id="LN891058">
    <property type="protein sequence ID" value="CUS10066.1"/>
    <property type="molecule type" value="Genomic_DNA"/>
</dbReference>
<keyword evidence="2" id="KW-0489">Methyltransferase</keyword>
<protein>
    <recommendedName>
        <fullName evidence="1">catechol O-methyltransferase</fullName>
        <ecNumber evidence="1">2.1.1.6</ecNumber>
    </recommendedName>
</protein>
<name>A0A292PR99_9PEZI</name>
<dbReference type="EC" id="2.1.1.6" evidence="1"/>
<organism evidence="8 9">
    <name type="scientific">Tuber aestivum</name>
    <name type="common">summer truffle</name>
    <dbReference type="NCBI Taxonomy" id="59557"/>
    <lineage>
        <taxon>Eukaryota</taxon>
        <taxon>Fungi</taxon>
        <taxon>Dikarya</taxon>
        <taxon>Ascomycota</taxon>
        <taxon>Pezizomycotina</taxon>
        <taxon>Pezizomycetes</taxon>
        <taxon>Pezizales</taxon>
        <taxon>Tuberaceae</taxon>
        <taxon>Tuber</taxon>
    </lineage>
</organism>
<proteinExistence type="inferred from homology"/>
<dbReference type="Gene3D" id="3.40.50.150">
    <property type="entry name" value="Vaccinia Virus protein VP39"/>
    <property type="match status" value="1"/>
</dbReference>
<dbReference type="Pfam" id="PF01596">
    <property type="entry name" value="Methyltransf_3"/>
    <property type="match status" value="1"/>
</dbReference>
<gene>
    <name evidence="8" type="ORF">GSTUAT00005831001</name>
</gene>
<evidence type="ECO:0000256" key="2">
    <source>
        <dbReference type="ARBA" id="ARBA00022603"/>
    </source>
</evidence>
<keyword evidence="5" id="KW-0128">Catecholamine metabolism</keyword>
<evidence type="ECO:0000256" key="1">
    <source>
        <dbReference type="ARBA" id="ARBA00012880"/>
    </source>
</evidence>
<dbReference type="GO" id="GO:0008171">
    <property type="term" value="F:O-methyltransferase activity"/>
    <property type="evidence" value="ECO:0007669"/>
    <property type="project" value="InterPro"/>
</dbReference>
<sequence length="334" mass="36894">MQEPPRPTFDSSYFKGFSSSTPVGSSQYVTRSLLPAAAAAAAREAEWEVTGDNGKNGFIRDTRYSEQYHIYEIELFDYILTHPNVESFRNNPEAIIAEMEVFMTKRSLINIGEVKEIGAYIGYSTLLFASILKSDPLIPTAEKKYIAVEESPLFASIALSLVNLAGLSDLVQVTIGRSPDTLRNLKSQVPTVDMLFFARNKPLYTDDLKVMEEMGMIGVGSVLVADNVTMPGYRRYARYVRMAAREKLAAGVKTRIAEEEGWVDMGERERGGDPRLVYESGVLRGSSRMCTPGAIEVTMCVEKVEEQEDPAEEPLAGSRGEEILTTALATSPQS</sequence>
<keyword evidence="4" id="KW-0949">S-adenosyl-L-methionine</keyword>
<accession>A0A292PR99</accession>
<evidence type="ECO:0000256" key="7">
    <source>
        <dbReference type="SAM" id="MobiDB-lite"/>
    </source>
</evidence>
<keyword evidence="9" id="KW-1185">Reference proteome</keyword>
<dbReference type="PANTHER" id="PTHR43836:SF2">
    <property type="entry name" value="CATECHOL O-METHYLTRANSFERASE 1-RELATED"/>
    <property type="match status" value="1"/>
</dbReference>
<feature type="region of interest" description="Disordered" evidence="7">
    <location>
        <begin position="305"/>
        <end position="334"/>
    </location>
</feature>
<evidence type="ECO:0000256" key="5">
    <source>
        <dbReference type="ARBA" id="ARBA00022939"/>
    </source>
</evidence>
<dbReference type="PANTHER" id="PTHR43836">
    <property type="entry name" value="CATECHOL O-METHYLTRANSFERASE 1-RELATED"/>
    <property type="match status" value="1"/>
</dbReference>
<dbReference type="InterPro" id="IPR002935">
    <property type="entry name" value="SAM_O-MeTrfase"/>
</dbReference>
<evidence type="ECO:0000313" key="8">
    <source>
        <dbReference type="EMBL" id="CUS10066.1"/>
    </source>
</evidence>
<reference evidence="8" key="1">
    <citation type="submission" date="2015-10" db="EMBL/GenBank/DDBJ databases">
        <authorList>
            <person name="Regsiter A."/>
            <person name="william w."/>
        </authorList>
    </citation>
    <scope>NUCLEOTIDE SEQUENCE</scope>
    <source>
        <strain evidence="8">Montdore</strain>
    </source>
</reference>
<dbReference type="SUPFAM" id="SSF53335">
    <property type="entry name" value="S-adenosyl-L-methionine-dependent methyltransferases"/>
    <property type="match status" value="1"/>
</dbReference>